<gene>
    <name evidence="2" type="ORF">I596_2579</name>
</gene>
<feature type="signal peptide" evidence="1">
    <location>
        <begin position="1"/>
        <end position="23"/>
    </location>
</feature>
<sequence length="560" mass="59741">MQVKQKVLGMVAVAGLWSAAVSAQTTVVTFDQGWEGWNAPGASSGGTTVEAEGGNPGAHAHTVAQVWGLDYYIDDIFGSDSPFLGDHTQHASLTFGVDLQVQSIHTAGQPVERPLIVHFRNFTRNASVYYRLGTLAAGQPWTRYSVTVDPRAVQMPAGWGGTGGGDPVTGEPALPAGVTFADVMANVNEVTITGQEPYQPYDASDFDVRIDNIRLVLGDGQPSTPPNYEIIDLGTFGGDFANALAINEAGAVSGVAMNSEFVELPFLWQDGHMRYIGTLNPAIEFDHGIARGISDNGYLVGYSMAPLSNFPGTVAHAFFWSEESGMVDLNPGADTSSWAWDVNSAGQVVGEGIGAFLWTREEGITRIAAGAAEAINEKGEVAGWGALPGGGIGGWVYDSASGNMRYLDTLGRTSEIRDINLHGKVVGYSITDDWRSRTVLWNADGSIVDLGVIPVPDYGPGVASGINDNDWVVGRDDFLGWSVTPNRGWLWIAGQKYDLKALITDPVVQASWTELAHPLGINNRGEIVGIGIHDDIPGRAFLMRPIQPSDVLFADGFDQD</sequence>
<dbReference type="STRING" id="1300342.I596_2579"/>
<proteinExistence type="predicted"/>
<accession>A0A160DWI7</accession>
<protein>
    <submittedName>
        <fullName evidence="2">Extracellular repeat protein, HAF family</fullName>
    </submittedName>
</protein>
<name>A0A160DWI7_9GAMM</name>
<dbReference type="EMBL" id="CP015249">
    <property type="protein sequence ID" value="ANB18581.1"/>
    <property type="molecule type" value="Genomic_DNA"/>
</dbReference>
<dbReference type="AlphaFoldDB" id="A0A160DWI7"/>
<dbReference type="OrthoDB" id="5791889at2"/>
<dbReference type="KEGG" id="dko:I596_2579"/>
<organism evidence="2 3">
    <name type="scientific">Dokdonella koreensis DS-123</name>
    <dbReference type="NCBI Taxonomy" id="1300342"/>
    <lineage>
        <taxon>Bacteria</taxon>
        <taxon>Pseudomonadati</taxon>
        <taxon>Pseudomonadota</taxon>
        <taxon>Gammaproteobacteria</taxon>
        <taxon>Lysobacterales</taxon>
        <taxon>Rhodanobacteraceae</taxon>
        <taxon>Dokdonella</taxon>
    </lineage>
</organism>
<keyword evidence="3" id="KW-1185">Reference proteome</keyword>
<dbReference type="Proteomes" id="UP000076830">
    <property type="component" value="Chromosome"/>
</dbReference>
<evidence type="ECO:0000313" key="3">
    <source>
        <dbReference type="Proteomes" id="UP000076830"/>
    </source>
</evidence>
<reference evidence="2 3" key="1">
    <citation type="submission" date="2016-04" db="EMBL/GenBank/DDBJ databases">
        <title>Complete genome sequence of Dokdonella koreensis DS-123T.</title>
        <authorList>
            <person name="Kim J.F."/>
            <person name="Lee H."/>
            <person name="Kwak M.-J."/>
        </authorList>
    </citation>
    <scope>NUCLEOTIDE SEQUENCE [LARGE SCALE GENOMIC DNA]</scope>
    <source>
        <strain evidence="2 3">DS-123</strain>
    </source>
</reference>
<keyword evidence="1" id="KW-0732">Signal</keyword>
<evidence type="ECO:0000313" key="2">
    <source>
        <dbReference type="EMBL" id="ANB18581.1"/>
    </source>
</evidence>
<dbReference type="RefSeq" id="WP_067648235.1">
    <property type="nucleotide sequence ID" value="NZ_CP015249.1"/>
</dbReference>
<evidence type="ECO:0000256" key="1">
    <source>
        <dbReference type="SAM" id="SignalP"/>
    </source>
</evidence>
<feature type="chain" id="PRO_5007813762" evidence="1">
    <location>
        <begin position="24"/>
        <end position="560"/>
    </location>
</feature>